<organism evidence="2 3">
    <name type="scientific">Candidatus Nitrosocosmicus arcticus</name>
    <dbReference type="NCBI Taxonomy" id="2035267"/>
    <lineage>
        <taxon>Archaea</taxon>
        <taxon>Nitrososphaerota</taxon>
        <taxon>Nitrososphaeria</taxon>
        <taxon>Nitrososphaerales</taxon>
        <taxon>Nitrososphaeraceae</taxon>
        <taxon>Candidatus Nitrosocosmicus</taxon>
    </lineage>
</organism>
<evidence type="ECO:0000313" key="2">
    <source>
        <dbReference type="EMBL" id="TVP41236.1"/>
    </source>
</evidence>
<reference evidence="2 3" key="1">
    <citation type="journal article" date="2019" name="Front. Microbiol.">
        <title>Ammonia Oxidation by the Arctic Terrestrial Thaumarchaeote Candidatus Nitrosocosmicus arcticus Is Stimulated by Increasing Temperatures.</title>
        <authorList>
            <person name="Alves R.J.E."/>
            <person name="Kerou M."/>
            <person name="Zappe A."/>
            <person name="Bittner R."/>
            <person name="Abby S.S."/>
            <person name="Schmidt H.A."/>
            <person name="Pfeifer K."/>
            <person name="Schleper C."/>
        </authorList>
    </citation>
    <scope>NUCLEOTIDE SEQUENCE [LARGE SCALE GENOMIC DNA]</scope>
    <source>
        <strain evidence="2 3">Kfb</strain>
    </source>
</reference>
<gene>
    <name evidence="2" type="ORF">NARC_40199</name>
</gene>
<keyword evidence="1" id="KW-0472">Membrane</keyword>
<keyword evidence="1" id="KW-0812">Transmembrane</keyword>
<dbReference type="EMBL" id="VOAH01000004">
    <property type="protein sequence ID" value="TVP41236.1"/>
    <property type="molecule type" value="Genomic_DNA"/>
</dbReference>
<keyword evidence="3" id="KW-1185">Reference proteome</keyword>
<proteinExistence type="predicted"/>
<evidence type="ECO:0000313" key="3">
    <source>
        <dbReference type="Proteomes" id="UP000315289"/>
    </source>
</evidence>
<feature type="transmembrane region" description="Helical" evidence="1">
    <location>
        <begin position="32"/>
        <end position="51"/>
    </location>
</feature>
<dbReference type="AlphaFoldDB" id="A0A557SXA4"/>
<protein>
    <submittedName>
        <fullName evidence="2">Uncharacterized protein</fullName>
    </submittedName>
</protein>
<sequence>MEIKVYKCSYSGILDICLNKQVHSRKLMDAKISLLAITIAVASMALSPLIMNQPVNAASHYCADEKGKSNAWIEGCKAGWADHDNCKSYNPGTGEVAKGYKVGWSKGSC</sequence>
<evidence type="ECO:0000256" key="1">
    <source>
        <dbReference type="SAM" id="Phobius"/>
    </source>
</evidence>
<name>A0A557SXA4_9ARCH</name>
<dbReference type="Proteomes" id="UP000315289">
    <property type="component" value="Unassembled WGS sequence"/>
</dbReference>
<comment type="caution">
    <text evidence="2">The sequence shown here is derived from an EMBL/GenBank/DDBJ whole genome shotgun (WGS) entry which is preliminary data.</text>
</comment>
<keyword evidence="1" id="KW-1133">Transmembrane helix</keyword>
<accession>A0A557SXA4</accession>